<reference evidence="2" key="1">
    <citation type="submission" date="2012-11" db="EMBL/GenBank/DDBJ databases">
        <authorList>
            <person name="Lucero-Rivera Y.E."/>
            <person name="Tovar-Ramirez D."/>
        </authorList>
    </citation>
    <scope>NUCLEOTIDE SEQUENCE [LARGE SCALE GENOMIC DNA]</scope>
    <source>
        <strain evidence="2">Araruama</strain>
    </source>
</reference>
<gene>
    <name evidence="1" type="ORF">OMM_01985</name>
</gene>
<accession>A0A1V1PAZ0</accession>
<sequence>MTVKIVGGNADQKIDGLYFSLHTNYKQSFAYEYDDGEVEEEEVENVATLAQFKVSEPFILSAGETKEIPLSFDLPWHTPLTIGNSEVWINTGLDIKRGKDASDKDFIDVKPGDLANSLFVALEDLGFEPRDVECEAIPETSNFPLPFVQEFEWVPVSGPFHGKLDELEIVCIPEDDCLDVWMEIDRKARNMGSFVQEMLGQNESHIYFTVCEEELSNLPDQLHELIDNHL</sequence>
<dbReference type="InterPro" id="IPR009776">
    <property type="entry name" value="Spore_0_M"/>
</dbReference>
<evidence type="ECO:0000313" key="2">
    <source>
        <dbReference type="Proteomes" id="UP000189670"/>
    </source>
</evidence>
<name>A0A1V1PAZ0_9BACT</name>
<evidence type="ECO:0000313" key="1">
    <source>
        <dbReference type="EMBL" id="ETR72072.1"/>
    </source>
</evidence>
<protein>
    <submittedName>
        <fullName evidence="1">Sporulation-control protein</fullName>
    </submittedName>
</protein>
<dbReference type="EMBL" id="ATBP01000186">
    <property type="protein sequence ID" value="ETR72072.1"/>
    <property type="molecule type" value="Genomic_DNA"/>
</dbReference>
<dbReference type="Proteomes" id="UP000189670">
    <property type="component" value="Unassembled WGS sequence"/>
</dbReference>
<dbReference type="PANTHER" id="PTHR40053">
    <property type="entry name" value="SPORULATION-CONTROL PROTEIN SPO0M"/>
    <property type="match status" value="1"/>
</dbReference>
<organism evidence="1 2">
    <name type="scientific">Candidatus Magnetoglobus multicellularis str. Araruama</name>
    <dbReference type="NCBI Taxonomy" id="890399"/>
    <lineage>
        <taxon>Bacteria</taxon>
        <taxon>Pseudomonadati</taxon>
        <taxon>Thermodesulfobacteriota</taxon>
        <taxon>Desulfobacteria</taxon>
        <taxon>Desulfobacterales</taxon>
        <taxon>Desulfobacteraceae</taxon>
        <taxon>Candidatus Magnetoglobus</taxon>
    </lineage>
</organism>
<dbReference type="PANTHER" id="PTHR40053:SF1">
    <property type="entry name" value="SPORULATION-CONTROL PROTEIN SPO0M"/>
    <property type="match status" value="1"/>
</dbReference>
<dbReference type="Pfam" id="PF07070">
    <property type="entry name" value="Spo0M"/>
    <property type="match status" value="1"/>
</dbReference>
<dbReference type="AlphaFoldDB" id="A0A1V1PAZ0"/>
<comment type="caution">
    <text evidence="1">The sequence shown here is derived from an EMBL/GenBank/DDBJ whole genome shotgun (WGS) entry which is preliminary data.</text>
</comment>
<proteinExistence type="predicted"/>